<reference evidence="1 2" key="1">
    <citation type="submission" date="2016-10" db="EMBL/GenBank/DDBJ databases">
        <authorList>
            <person name="de Groot N.N."/>
        </authorList>
    </citation>
    <scope>NUCLEOTIDE SEQUENCE [LARGE SCALE GENOMIC DNA]</scope>
    <source>
        <strain evidence="1 2">RK1</strain>
    </source>
</reference>
<proteinExistence type="predicted"/>
<organism evidence="1 2">
    <name type="scientific">Parapedobacter indicus</name>
    <dbReference type="NCBI Taxonomy" id="1477437"/>
    <lineage>
        <taxon>Bacteria</taxon>
        <taxon>Pseudomonadati</taxon>
        <taxon>Bacteroidota</taxon>
        <taxon>Sphingobacteriia</taxon>
        <taxon>Sphingobacteriales</taxon>
        <taxon>Sphingobacteriaceae</taxon>
        <taxon>Parapedobacter</taxon>
    </lineage>
</organism>
<keyword evidence="2" id="KW-1185">Reference proteome</keyword>
<accession>A0A1I3SKL6</accession>
<evidence type="ECO:0000313" key="2">
    <source>
        <dbReference type="Proteomes" id="UP000198670"/>
    </source>
</evidence>
<name>A0A1I3SKL6_9SPHI</name>
<dbReference type="AlphaFoldDB" id="A0A1I3SKL6"/>
<dbReference type="STRING" id="1477437.SAMN05444682_11175"/>
<protein>
    <submittedName>
        <fullName evidence="1">Uncharacterized protein</fullName>
    </submittedName>
</protein>
<sequence length="47" mass="5565">MRFYYEKSVAVVADDKDIRERVEFLLRPNHPSFPACKHGLPKPVMLY</sequence>
<dbReference type="EMBL" id="FOQO01000011">
    <property type="protein sequence ID" value="SFJ58702.1"/>
    <property type="molecule type" value="Genomic_DNA"/>
</dbReference>
<evidence type="ECO:0000313" key="1">
    <source>
        <dbReference type="EMBL" id="SFJ58702.1"/>
    </source>
</evidence>
<gene>
    <name evidence="1" type="ORF">SAMN05444682_11175</name>
</gene>
<dbReference type="Proteomes" id="UP000198670">
    <property type="component" value="Unassembled WGS sequence"/>
</dbReference>